<accession>A0ABX3A4J2</accession>
<dbReference type="SUPFAM" id="SSF101386">
    <property type="entry name" value="all-alpha NTP pyrophosphatases"/>
    <property type="match status" value="2"/>
</dbReference>
<evidence type="ECO:0000313" key="2">
    <source>
        <dbReference type="EMBL" id="ODN43781.1"/>
    </source>
</evidence>
<dbReference type="EMBL" id="MDTU01000001">
    <property type="protein sequence ID" value="ODN43781.1"/>
    <property type="molecule type" value="Genomic_DNA"/>
</dbReference>
<dbReference type="Gene3D" id="1.10.287.1080">
    <property type="entry name" value="MazG-like"/>
    <property type="match status" value="2"/>
</dbReference>
<dbReference type="Proteomes" id="UP000094329">
    <property type="component" value="Unassembled WGS sequence"/>
</dbReference>
<evidence type="ECO:0000259" key="1">
    <source>
        <dbReference type="Pfam" id="PF03819"/>
    </source>
</evidence>
<gene>
    <name evidence="2" type="ORF">BGC07_13845</name>
</gene>
<reference evidence="2 3" key="1">
    <citation type="submission" date="2016-08" db="EMBL/GenBank/DDBJ databases">
        <title>Draft genome sequence of Candidatus Piscirickettsia litoralis, from seawater.</title>
        <authorList>
            <person name="Wan X."/>
            <person name="Lee A.J."/>
            <person name="Hou S."/>
            <person name="Donachie S.P."/>
        </authorList>
    </citation>
    <scope>NUCLEOTIDE SEQUENCE [LARGE SCALE GENOMIC DNA]</scope>
    <source>
        <strain evidence="2 3">Y2</strain>
    </source>
</reference>
<name>A0ABX3A4J2_9GAMM</name>
<sequence>MVSDKKIKKEVIEVVIEKLLDKKSGDAWLCHQSVESLTAYIIEEAYELVAAISAKEPLSIKDELADVLYQVLLQAYHQNVSLDEIYVHLEKKLKQRHKSVFNCADRTLKAEESWLEIKNQEKQQVPEQLLDHVDDSLPGLQKALKMQRVAAKIGFDWPEVTGAIEKLDEEVSELVDAVKAKDQALISDEMADVLFSSVNIARLLKVDPEVALQQASQKFRQRFNYIENELKKSKASLEEASLEQMELLWQEAKLKLETNGK</sequence>
<proteinExistence type="predicted"/>
<dbReference type="InterPro" id="IPR048011">
    <property type="entry name" value="NTP-PPase_MazG-like_C"/>
</dbReference>
<dbReference type="PANTHER" id="PTHR30522:SF0">
    <property type="entry name" value="NUCLEOSIDE TRIPHOSPHATE PYROPHOSPHOHYDROLASE"/>
    <property type="match status" value="1"/>
</dbReference>
<dbReference type="InterPro" id="IPR011551">
    <property type="entry name" value="NTP_PyrPHydrolase_MazG"/>
</dbReference>
<dbReference type="RefSeq" id="WP_069313577.1">
    <property type="nucleotide sequence ID" value="NZ_MDTU01000001.1"/>
</dbReference>
<organism evidence="2 3">
    <name type="scientific">Piscirickettsia litoralis</name>
    <dbReference type="NCBI Taxonomy" id="1891921"/>
    <lineage>
        <taxon>Bacteria</taxon>
        <taxon>Pseudomonadati</taxon>
        <taxon>Pseudomonadota</taxon>
        <taxon>Gammaproteobacteria</taxon>
        <taxon>Thiotrichales</taxon>
        <taxon>Piscirickettsiaceae</taxon>
        <taxon>Piscirickettsia</taxon>
    </lineage>
</organism>
<evidence type="ECO:0000313" key="3">
    <source>
        <dbReference type="Proteomes" id="UP000094329"/>
    </source>
</evidence>
<keyword evidence="3" id="KW-1185">Reference proteome</keyword>
<feature type="domain" description="NTP pyrophosphohydrolase MazG-like" evidence="1">
    <location>
        <begin position="164"/>
        <end position="223"/>
    </location>
</feature>
<dbReference type="NCBIfam" id="NF007113">
    <property type="entry name" value="PRK09562.1"/>
    <property type="match status" value="1"/>
</dbReference>
<dbReference type="Pfam" id="PF03819">
    <property type="entry name" value="MazG"/>
    <property type="match status" value="2"/>
</dbReference>
<dbReference type="InterPro" id="IPR004518">
    <property type="entry name" value="MazG-like_dom"/>
</dbReference>
<feature type="domain" description="NTP pyrophosphohydrolase MazG-like" evidence="1">
    <location>
        <begin position="32"/>
        <end position="101"/>
    </location>
</feature>
<dbReference type="CDD" id="cd11529">
    <property type="entry name" value="NTP-PPase_MazG_Cterm"/>
    <property type="match status" value="1"/>
</dbReference>
<dbReference type="NCBIfam" id="TIGR00444">
    <property type="entry name" value="mazG"/>
    <property type="match status" value="1"/>
</dbReference>
<comment type="caution">
    <text evidence="2">The sequence shown here is derived from an EMBL/GenBank/DDBJ whole genome shotgun (WGS) entry which is preliminary data.</text>
</comment>
<dbReference type="PANTHER" id="PTHR30522">
    <property type="entry name" value="NUCLEOSIDE TRIPHOSPHATE PYROPHOSPHOHYDROLASE"/>
    <property type="match status" value="1"/>
</dbReference>
<protein>
    <recommendedName>
        <fullName evidence="1">NTP pyrophosphohydrolase MazG-like domain-containing protein</fullName>
    </recommendedName>
</protein>